<dbReference type="Proteomes" id="UP001377972">
    <property type="component" value="Unassembled WGS sequence"/>
</dbReference>
<dbReference type="RefSeq" id="WP_054552394.1">
    <property type="nucleotide sequence ID" value="NZ_JAQPZS010000002.1"/>
</dbReference>
<name>A0A0P7DWP2_9GAMM</name>
<dbReference type="GO" id="GO:0071949">
    <property type="term" value="F:FAD binding"/>
    <property type="evidence" value="ECO:0007669"/>
    <property type="project" value="InterPro"/>
</dbReference>
<dbReference type="EMBL" id="JAQPZS010000002">
    <property type="protein sequence ID" value="MEJ6495031.1"/>
    <property type="molecule type" value="Genomic_DNA"/>
</dbReference>
<sequence>MYLVRLIYTSEISDGFGPNDIEDILEKAKKKNAECNVTGLLCFNSTHFMQCLEGSRKAVNATYHRILNDKRHRNIIMLNYCEIAEREFEKWSMGYIPYSKLTTPLNIKYSGTSDFNPLAMSAGSAHKLMLALRDSMLDKVI</sequence>
<reference evidence="3 5" key="2">
    <citation type="submission" date="2023-01" db="EMBL/GenBank/DDBJ databases">
        <title>Trichodesmium-associated heterotrophic epibiont bacteria.</title>
        <authorList>
            <person name="Cleveland C.S."/>
            <person name="Webb E.A."/>
        </authorList>
    </citation>
    <scope>NUCLEOTIDE SEQUENCE [LARGE SCALE GENOMIC DNA]</scope>
    <source>
        <strain evidence="3 5">USCH2</strain>
    </source>
</reference>
<evidence type="ECO:0000313" key="5">
    <source>
        <dbReference type="Proteomes" id="UP001377972"/>
    </source>
</evidence>
<dbReference type="Proteomes" id="UP000050378">
    <property type="component" value="Unassembled WGS sequence"/>
</dbReference>
<accession>A0A0P7DWP2</accession>
<dbReference type="EMBL" id="LJTC01000004">
    <property type="protein sequence ID" value="KPM84138.1"/>
    <property type="molecule type" value="Genomic_DNA"/>
</dbReference>
<evidence type="ECO:0000259" key="1">
    <source>
        <dbReference type="PROSITE" id="PS50925"/>
    </source>
</evidence>
<keyword evidence="5" id="KW-1185">Reference proteome</keyword>
<dbReference type="SMART" id="SM01034">
    <property type="entry name" value="BLUF"/>
    <property type="match status" value="1"/>
</dbReference>
<dbReference type="InterPro" id="IPR036046">
    <property type="entry name" value="Acylphosphatase-like_dom_sf"/>
</dbReference>
<dbReference type="SUPFAM" id="SSF54975">
    <property type="entry name" value="Acylphosphatase/BLUF domain-like"/>
    <property type="match status" value="1"/>
</dbReference>
<dbReference type="OrthoDB" id="557705at2"/>
<protein>
    <submittedName>
        <fullName evidence="3">BLUF domain-containing protein</fullName>
    </submittedName>
    <submittedName>
        <fullName evidence="2">Blue light sensor protein</fullName>
    </submittedName>
</protein>
<feature type="domain" description="BLUF" evidence="1">
    <location>
        <begin position="3"/>
        <end position="94"/>
    </location>
</feature>
<evidence type="ECO:0000313" key="4">
    <source>
        <dbReference type="Proteomes" id="UP000050378"/>
    </source>
</evidence>
<dbReference type="PATRIC" id="fig|570156.3.peg.2554"/>
<evidence type="ECO:0000313" key="3">
    <source>
        <dbReference type="EMBL" id="MEJ6495031.1"/>
    </source>
</evidence>
<dbReference type="Pfam" id="PF04940">
    <property type="entry name" value="BLUF"/>
    <property type="match status" value="1"/>
</dbReference>
<dbReference type="PROSITE" id="PS50925">
    <property type="entry name" value="BLUF"/>
    <property type="match status" value="1"/>
</dbReference>
<organism evidence="2 4">
    <name type="scientific">Pseudoalteromonas lipolytica</name>
    <dbReference type="NCBI Taxonomy" id="570156"/>
    <lineage>
        <taxon>Bacteria</taxon>
        <taxon>Pseudomonadati</taxon>
        <taxon>Pseudomonadota</taxon>
        <taxon>Gammaproteobacteria</taxon>
        <taxon>Alteromonadales</taxon>
        <taxon>Pseudoalteromonadaceae</taxon>
        <taxon>Pseudoalteromonas</taxon>
    </lineage>
</organism>
<dbReference type="AlphaFoldDB" id="A0A0P7DWP2"/>
<dbReference type="Gene3D" id="3.30.70.100">
    <property type="match status" value="1"/>
</dbReference>
<reference evidence="2 4" key="1">
    <citation type="submission" date="2015-09" db="EMBL/GenBank/DDBJ databases">
        <title>Draft Genome Sequence of Pseudoalteromonas lipolytica UCD-48B.</title>
        <authorList>
            <person name="Krusor M."/>
            <person name="Coil D.A."/>
            <person name="Lang J.M."/>
            <person name="Eisen J.A."/>
            <person name="Alexiev A."/>
        </authorList>
    </citation>
    <scope>NUCLEOTIDE SEQUENCE [LARGE SCALE GENOMIC DNA]</scope>
    <source>
        <strain evidence="2 4">UCD-48B</strain>
    </source>
</reference>
<dbReference type="GO" id="GO:0009882">
    <property type="term" value="F:blue light photoreceptor activity"/>
    <property type="evidence" value="ECO:0007669"/>
    <property type="project" value="InterPro"/>
</dbReference>
<comment type="caution">
    <text evidence="2">The sequence shown here is derived from an EMBL/GenBank/DDBJ whole genome shotgun (WGS) entry which is preliminary data.</text>
</comment>
<gene>
    <name evidence="2" type="ORF">AOG27_07495</name>
    <name evidence="3" type="ORF">PQI24_03265</name>
</gene>
<proteinExistence type="predicted"/>
<evidence type="ECO:0000313" key="2">
    <source>
        <dbReference type="EMBL" id="KPM84138.1"/>
    </source>
</evidence>
<dbReference type="InterPro" id="IPR007024">
    <property type="entry name" value="BLUF_domain"/>
</dbReference>
<dbReference type="STRING" id="570156.AOG27_07495"/>